<name>A0A5E4N9U8_9HEMI</name>
<proteinExistence type="predicted"/>
<organism evidence="1 2">
    <name type="scientific">Cinara cedri</name>
    <dbReference type="NCBI Taxonomy" id="506608"/>
    <lineage>
        <taxon>Eukaryota</taxon>
        <taxon>Metazoa</taxon>
        <taxon>Ecdysozoa</taxon>
        <taxon>Arthropoda</taxon>
        <taxon>Hexapoda</taxon>
        <taxon>Insecta</taxon>
        <taxon>Pterygota</taxon>
        <taxon>Neoptera</taxon>
        <taxon>Paraneoptera</taxon>
        <taxon>Hemiptera</taxon>
        <taxon>Sternorrhyncha</taxon>
        <taxon>Aphidomorpha</taxon>
        <taxon>Aphidoidea</taxon>
        <taxon>Aphididae</taxon>
        <taxon>Lachninae</taxon>
        <taxon>Cinara</taxon>
    </lineage>
</organism>
<accession>A0A5E4N9U8</accession>
<dbReference type="EMBL" id="CABPRJ010001904">
    <property type="protein sequence ID" value="VVC40554.1"/>
    <property type="molecule type" value="Genomic_DNA"/>
</dbReference>
<keyword evidence="2" id="KW-1185">Reference proteome</keyword>
<protein>
    <submittedName>
        <fullName evidence="1">Uncharacterized protein</fullName>
    </submittedName>
</protein>
<evidence type="ECO:0000313" key="1">
    <source>
        <dbReference type="EMBL" id="VVC40554.1"/>
    </source>
</evidence>
<gene>
    <name evidence="1" type="ORF">CINCED_3A010466</name>
</gene>
<sequence length="62" mass="6917">MENMLHKWGLKDTPQCDCGYETQTANHIVKECPIHSIQGGMEHLHKATAAATNWLTNLDIGI</sequence>
<evidence type="ECO:0000313" key="2">
    <source>
        <dbReference type="Proteomes" id="UP000325440"/>
    </source>
</evidence>
<dbReference type="Proteomes" id="UP000325440">
    <property type="component" value="Unassembled WGS sequence"/>
</dbReference>
<dbReference type="AlphaFoldDB" id="A0A5E4N9U8"/>
<dbReference type="OrthoDB" id="6765698at2759"/>
<reference evidence="1 2" key="1">
    <citation type="submission" date="2019-08" db="EMBL/GenBank/DDBJ databases">
        <authorList>
            <person name="Alioto T."/>
            <person name="Alioto T."/>
            <person name="Gomez Garrido J."/>
        </authorList>
    </citation>
    <scope>NUCLEOTIDE SEQUENCE [LARGE SCALE GENOMIC DNA]</scope>
</reference>